<dbReference type="RefSeq" id="YP_214483.1">
    <property type="nucleotide sequence ID" value="NC_006883.2"/>
</dbReference>
<evidence type="ECO:0000313" key="3">
    <source>
        <dbReference type="Proteomes" id="UP000000991"/>
    </source>
</evidence>
<name>Q58MA3_BPPRM</name>
<evidence type="ECO:0000313" key="2">
    <source>
        <dbReference type="EMBL" id="ACY76132.1"/>
    </source>
</evidence>
<dbReference type="EMBL" id="GU071092">
    <property type="protein sequence ID" value="ACY76132.1"/>
    <property type="molecule type" value="Genomic_DNA"/>
</dbReference>
<dbReference type="Proteomes" id="UP000000991">
    <property type="component" value="Segment"/>
</dbReference>
<protein>
    <submittedName>
        <fullName evidence="1">Uncharacterized protein</fullName>
    </submittedName>
</protein>
<organismHost>
    <name type="scientific">Prochlorococcus</name>
    <dbReference type="NCBI Taxonomy" id="1218"/>
</organismHost>
<dbReference type="EMBL" id="AY939844">
    <property type="protein sequence ID" value="AAX44629.1"/>
    <property type="molecule type" value="Genomic_DNA"/>
</dbReference>
<evidence type="ECO:0000313" key="4">
    <source>
        <dbReference type="Proteomes" id="UP000013923"/>
    </source>
</evidence>
<dbReference type="KEGG" id="vg:3294223"/>
<reference evidence="1 3" key="3">
    <citation type="journal article" date="2010" name="Environ. Microbiol.">
        <title>Genomic analysis of oceanic cyanobacterial myoviruses compared with T4-like myoviruses from diverse hosts and environments.</title>
        <authorList>
            <person name="Sullivan M.B."/>
            <person name="Huang K.H."/>
            <person name="Ignacio-Espinoza J.C."/>
            <person name="Berlin A.M."/>
            <person name="Kelly L."/>
            <person name="Weigele P.R."/>
            <person name="DeFrancesco A.S."/>
            <person name="Kern S.E."/>
            <person name="Thompson L.R."/>
            <person name="Young S."/>
            <person name="Yandava C."/>
            <person name="Fu R."/>
            <person name="Krastins B."/>
            <person name="Chase M."/>
            <person name="Sarracino D."/>
            <person name="Osburne M.S."/>
            <person name="Henn M.R."/>
            <person name="Chisholm S.W."/>
        </authorList>
    </citation>
    <scope>NUCLEOTIDE SEQUENCE [LARGE SCALE GENOMIC DNA]</scope>
</reference>
<sequence length="194" mass="20122">MKKVLTAIMAASMLLPTGALASSIRPGSRVTHDSLNSKSRKSISNCLVLVDDGEYVEEKWEKCEVVIDETGVTHPSGKIINVVQWTTEEKEFNVAGGIVGGAAGATVGFAAGLGSCAFLGPFCLITAPAIMNGGAMVGGAAGGVGTGKFFTIVGDDINGRRLIGEVYFNTGKSVRKASKDLLRTTGLAEGEVRR</sequence>
<reference evidence="2 4" key="2">
    <citation type="submission" date="2009-10" db="EMBL/GenBank/DDBJ databases">
        <title>The Genome Sequence of Prochlorococcus phage P-SSM2.</title>
        <authorList>
            <consortium name="The Broad Institute Genome Sequencing Platform"/>
            <person name="Henn M.R."/>
            <person name="Sullivan M.S."/>
            <person name="Osburne M.S."/>
            <person name="Levin J."/>
            <person name="Malboeuf C."/>
            <person name="Casali M."/>
            <person name="Russ C."/>
            <person name="Lennon N."/>
            <person name="Chapman S.B."/>
            <person name="Erlich R."/>
            <person name="Young S.K."/>
            <person name="Koehrsen M."/>
            <person name="Yandava C."/>
            <person name="Zeng Q."/>
            <person name="Alvarado L."/>
            <person name="Anderson S."/>
            <person name="Berlin A."/>
            <person name="Borenstein D."/>
            <person name="Chen Z."/>
            <person name="Engels R."/>
            <person name="Freedman E."/>
            <person name="Gellesch M."/>
            <person name="Goldberg J."/>
            <person name="Green L."/>
            <person name="Griggs A."/>
            <person name="Gujja S."/>
            <person name="Heilman E.R."/>
            <person name="Heiman D."/>
            <person name="Hepburn T."/>
            <person name="Howarth C."/>
            <person name="Jen D."/>
            <person name="Larson L."/>
            <person name="Lewis B."/>
            <person name="Mehta T."/>
            <person name="Park D."/>
            <person name="Pearson M."/>
            <person name="Richards J."/>
            <person name="Rizzolo K."/>
            <person name="Roberts A."/>
            <person name="Ryan E."/>
            <person name="Saif S."/>
            <person name="Shea T."/>
            <person name="Shenoy N."/>
            <person name="Sisk P."/>
            <person name="Stolte C."/>
            <person name="Sykes S."/>
            <person name="Walk T."/>
            <person name="White J."/>
            <person name="Yu Q."/>
            <person name="Coleman M.L."/>
            <person name="Huang K.H."/>
            <person name="Weigele P.R."/>
            <person name="DeFrancesco A.S."/>
            <person name="Kern S.E."/>
            <person name="Thompson L.R."/>
            <person name="Fu R."/>
            <person name="Hombeck B."/>
            <person name="Chisholm S.W."/>
            <person name="Haas B."/>
            <person name="Nusbaum C."/>
            <person name="Birren B."/>
        </authorList>
    </citation>
    <scope>NUCLEOTIDE SEQUENCE [LARGE SCALE GENOMIC DNA]</scope>
    <source>
        <strain evidence="2">P-SSM2</strain>
    </source>
</reference>
<dbReference type="Proteomes" id="UP000013923">
    <property type="component" value="Genome"/>
</dbReference>
<evidence type="ECO:0000313" key="1">
    <source>
        <dbReference type="EMBL" id="AAX44629.1"/>
    </source>
</evidence>
<gene>
    <name evidence="2" type="ORF">PCMG_00256</name>
    <name evidence="1" type="ORF">PSSM2_252</name>
</gene>
<keyword evidence="3" id="KW-1185">Reference proteome</keyword>
<organism evidence="1 3">
    <name type="scientific">Prochlorococcus phage P-SSM2</name>
    <dbReference type="NCBI Taxonomy" id="268746"/>
    <lineage>
        <taxon>Viruses</taxon>
        <taxon>Duplodnaviria</taxon>
        <taxon>Heunggongvirae</taxon>
        <taxon>Uroviricota</taxon>
        <taxon>Caudoviricetes</taxon>
        <taxon>Pantevenvirales</taxon>
        <taxon>Kyanoviridae</taxon>
        <taxon>Salacisavirus</taxon>
        <taxon>Salacisavirus pssm2</taxon>
    </lineage>
</organism>
<proteinExistence type="predicted"/>
<reference evidence="1 3" key="1">
    <citation type="journal article" date="2005" name="PLoS Biol.">
        <title>Three Prochlorococcus cyanophage genomes: signature features and ecological interpretations.</title>
        <authorList>
            <person name="Sullivan M.B."/>
            <person name="Coleman M.L."/>
            <person name="Weigele P."/>
            <person name="Rohwer F."/>
            <person name="Chisholm S.W."/>
        </authorList>
    </citation>
    <scope>NUCLEOTIDE SEQUENCE</scope>
</reference>
<accession>Q58MA3</accession>
<dbReference type="GeneID" id="3294223"/>
<dbReference type="OrthoDB" id="35120at10239"/>